<dbReference type="PANTHER" id="PTHR30087">
    <property type="entry name" value="INNER MEMBRANE PROTEIN"/>
    <property type="match status" value="1"/>
</dbReference>
<proteinExistence type="predicted"/>
<reference evidence="1 2" key="1">
    <citation type="journal article" date="2017" name="Elife">
        <title>Extensive horizontal gene transfer in cheese-associated bacteria.</title>
        <authorList>
            <person name="Bonham K.S."/>
            <person name="Wolfe B.E."/>
            <person name="Dutton R.J."/>
        </authorList>
    </citation>
    <scope>NUCLEOTIDE SEQUENCE [LARGE SCALE GENOMIC DNA]</scope>
    <source>
        <strain evidence="1 2">JB182</strain>
    </source>
</reference>
<dbReference type="PANTHER" id="PTHR30087:SF1">
    <property type="entry name" value="HYPOTHETICAL CYTOSOLIC PROTEIN"/>
    <property type="match status" value="1"/>
</dbReference>
<protein>
    <submittedName>
        <fullName evidence="1">DUF523 domain-containing protein</fullName>
    </submittedName>
</protein>
<evidence type="ECO:0000313" key="2">
    <source>
        <dbReference type="Proteomes" id="UP000235739"/>
    </source>
</evidence>
<dbReference type="Proteomes" id="UP000235739">
    <property type="component" value="Unassembled WGS sequence"/>
</dbReference>
<evidence type="ECO:0000313" key="1">
    <source>
        <dbReference type="EMBL" id="PMQ19756.1"/>
    </source>
</evidence>
<dbReference type="Pfam" id="PF04463">
    <property type="entry name" value="2-thiour_desulf"/>
    <property type="match status" value="1"/>
</dbReference>
<dbReference type="AlphaFoldDB" id="A0A2N7S0U0"/>
<dbReference type="EMBL" id="PNQX01000002">
    <property type="protein sequence ID" value="PMQ19756.1"/>
    <property type="molecule type" value="Genomic_DNA"/>
</dbReference>
<comment type="caution">
    <text evidence="1">The sequence shown here is derived from an EMBL/GenBank/DDBJ whole genome shotgun (WGS) entry which is preliminary data.</text>
</comment>
<gene>
    <name evidence="1" type="ORF">CIK84_14035</name>
</gene>
<dbReference type="RefSeq" id="WP_102598819.1">
    <property type="nucleotide sequence ID" value="NZ_JABUYH010000019.1"/>
</dbReference>
<name>A0A2N7S0U0_9MICC</name>
<sequence length="151" mass="15852">MIHRRILVSSCLAGIPCRYNGKAKTDPEILESVERNEAIALCAEELGNLPTPRPPAEIVGGDGQAVLDGLAAVIDINGEDVSNQFIDGAQKVVAVIQREGITEAILQDRSPSCGCGRIYDGTHYGKLVEGDGVLAALLKRRGVTVSGSSAL</sequence>
<organism evidence="1 2">
    <name type="scientific">Glutamicibacter arilaitensis</name>
    <dbReference type="NCBI Taxonomy" id="256701"/>
    <lineage>
        <taxon>Bacteria</taxon>
        <taxon>Bacillati</taxon>
        <taxon>Actinomycetota</taxon>
        <taxon>Actinomycetes</taxon>
        <taxon>Micrococcales</taxon>
        <taxon>Micrococcaceae</taxon>
        <taxon>Glutamicibacter</taxon>
    </lineage>
</organism>
<dbReference type="InterPro" id="IPR007553">
    <property type="entry name" value="2-thiour_desulf"/>
</dbReference>
<accession>A0A2N7S0U0</accession>